<dbReference type="Proteomes" id="UP000267798">
    <property type="component" value="Unassembled WGS sequence"/>
</dbReference>
<evidence type="ECO:0000313" key="4">
    <source>
        <dbReference type="Proteomes" id="UP000267798"/>
    </source>
</evidence>
<proteinExistence type="predicted"/>
<accession>A0A3A6PH87</accession>
<keyword evidence="4" id="KW-1185">Reference proteome</keyword>
<name>A0A3A6PH87_9BACL</name>
<organism evidence="3 4">
    <name type="scientific">Paenibacillus pinisoli</name>
    <dbReference type="NCBI Taxonomy" id="1276110"/>
    <lineage>
        <taxon>Bacteria</taxon>
        <taxon>Bacillati</taxon>
        <taxon>Bacillota</taxon>
        <taxon>Bacilli</taxon>
        <taxon>Bacillales</taxon>
        <taxon>Paenibacillaceae</taxon>
        <taxon>Paenibacillus</taxon>
    </lineage>
</organism>
<reference evidence="3 4" key="1">
    <citation type="submission" date="2018-09" db="EMBL/GenBank/DDBJ databases">
        <title>Paenibacillus aracenensis nov. sp. isolated from a cave in southern Spain.</title>
        <authorList>
            <person name="Jurado V."/>
            <person name="Gutierrez-Patricio S."/>
            <person name="Gonzalez-Pimentel J.L."/>
            <person name="Miller A.Z."/>
            <person name="Laiz L."/>
            <person name="Saiz-Jimenez C."/>
        </authorList>
    </citation>
    <scope>NUCLEOTIDE SEQUENCE [LARGE SCALE GENOMIC DNA]</scope>
    <source>
        <strain evidence="3 4">JCM 19203</strain>
    </source>
</reference>
<dbReference type="Pfam" id="PF01575">
    <property type="entry name" value="MaoC_dehydratas"/>
    <property type="match status" value="1"/>
</dbReference>
<dbReference type="Gene3D" id="3.10.129.10">
    <property type="entry name" value="Hotdog Thioesterase"/>
    <property type="match status" value="1"/>
</dbReference>
<dbReference type="PANTHER" id="PTHR43664:SF1">
    <property type="entry name" value="BETA-METHYLMALYL-COA DEHYDRATASE"/>
    <property type="match status" value="1"/>
</dbReference>
<dbReference type="RefSeq" id="WP_120113443.1">
    <property type="nucleotide sequence ID" value="NZ_QXQB01000005.1"/>
</dbReference>
<evidence type="ECO:0000259" key="2">
    <source>
        <dbReference type="Pfam" id="PF01575"/>
    </source>
</evidence>
<protein>
    <submittedName>
        <fullName evidence="3">Dehydratase</fullName>
    </submittedName>
</protein>
<sequence length="147" mass="17215">MYRDKYFEEYELGAEQISYGRTITEADFVIHGGQIGDFYPHHMNEDWCKDREFKRRIAHGTLVFSIGIGLSVIEINPLILYSIGFEHIRFRKPVFIGDTLYARVLLKDKKVNPLREKTGVITEYVELINQDKEIVMTCEHVMVVNSR</sequence>
<comment type="caution">
    <text evidence="3">The sequence shown here is derived from an EMBL/GenBank/DDBJ whole genome shotgun (WGS) entry which is preliminary data.</text>
</comment>
<evidence type="ECO:0000256" key="1">
    <source>
        <dbReference type="SAM" id="Phobius"/>
    </source>
</evidence>
<keyword evidence="1" id="KW-0472">Membrane</keyword>
<dbReference type="SUPFAM" id="SSF54637">
    <property type="entry name" value="Thioesterase/thiol ester dehydrase-isomerase"/>
    <property type="match status" value="1"/>
</dbReference>
<dbReference type="OrthoDB" id="9801625at2"/>
<dbReference type="AlphaFoldDB" id="A0A3A6PH87"/>
<dbReference type="InterPro" id="IPR002539">
    <property type="entry name" value="MaoC-like_dom"/>
</dbReference>
<keyword evidence="1" id="KW-1133">Transmembrane helix</keyword>
<dbReference type="EMBL" id="QXQB01000005">
    <property type="protein sequence ID" value="RJX37519.1"/>
    <property type="molecule type" value="Genomic_DNA"/>
</dbReference>
<evidence type="ECO:0000313" key="3">
    <source>
        <dbReference type="EMBL" id="RJX37519.1"/>
    </source>
</evidence>
<feature type="domain" description="MaoC-like" evidence="2">
    <location>
        <begin position="19"/>
        <end position="117"/>
    </location>
</feature>
<dbReference type="PANTHER" id="PTHR43664">
    <property type="entry name" value="MONOAMINE OXIDASE-RELATED"/>
    <property type="match status" value="1"/>
</dbReference>
<gene>
    <name evidence="3" type="ORF">D3P09_21285</name>
</gene>
<dbReference type="InterPro" id="IPR029069">
    <property type="entry name" value="HotDog_dom_sf"/>
</dbReference>
<keyword evidence="1" id="KW-0812">Transmembrane</keyword>
<feature type="transmembrane region" description="Helical" evidence="1">
    <location>
        <begin position="61"/>
        <end position="83"/>
    </location>
</feature>
<dbReference type="InterPro" id="IPR052342">
    <property type="entry name" value="MCH/BMMD"/>
</dbReference>